<dbReference type="InterPro" id="IPR036390">
    <property type="entry name" value="WH_DNA-bd_sf"/>
</dbReference>
<dbReference type="RefSeq" id="WP_141282172.1">
    <property type="nucleotide sequence ID" value="NZ_BAAARZ010000090.1"/>
</dbReference>
<dbReference type="SUPFAM" id="SSF46785">
    <property type="entry name" value="Winged helix' DNA-binding domain"/>
    <property type="match status" value="1"/>
</dbReference>
<dbReference type="InterPro" id="IPR051534">
    <property type="entry name" value="CBASS_pafABC_assoc_protein"/>
</dbReference>
<dbReference type="Proteomes" id="UP000320338">
    <property type="component" value="Unassembled WGS sequence"/>
</dbReference>
<feature type="compositionally biased region" description="Basic and acidic residues" evidence="1">
    <location>
        <begin position="224"/>
        <end position="234"/>
    </location>
</feature>
<dbReference type="EMBL" id="BJNG01000048">
    <property type="protein sequence ID" value="GEC22565.1"/>
    <property type="molecule type" value="Genomic_DNA"/>
</dbReference>
<dbReference type="InterPro" id="IPR036388">
    <property type="entry name" value="WH-like_DNA-bd_sf"/>
</dbReference>
<organism evidence="4 5">
    <name type="scientific">Pseudonocardia hydrocarbonoxydans</name>
    <dbReference type="NCBI Taxonomy" id="76726"/>
    <lineage>
        <taxon>Bacteria</taxon>
        <taxon>Bacillati</taxon>
        <taxon>Actinomycetota</taxon>
        <taxon>Actinomycetes</taxon>
        <taxon>Pseudonocardiales</taxon>
        <taxon>Pseudonocardiaceae</taxon>
        <taxon>Pseudonocardia</taxon>
    </lineage>
</organism>
<evidence type="ECO:0000313" key="4">
    <source>
        <dbReference type="EMBL" id="GEC22565.1"/>
    </source>
</evidence>
<protein>
    <submittedName>
        <fullName evidence="4">Transcriptional regulator</fullName>
    </submittedName>
</protein>
<proteinExistence type="predicted"/>
<sequence>MNRTERLYAIAEELRAAGPAGRTGAWLAQRLEVSTRTIKRDVDALLQAGVPLWAQSGPGGGYVLDDVATLPPLNLTGAEAAAIAVALAALPTLPFAADARTALSKVLAAMPEAELARAESIASRLWLRVPEQPPRPAVARVLDEAVRRRQVTVLRFADRHGTVTERAVEPAALAATGGHWHLLAWCRLREGPRWFRTDRILAAHLTTEPAPEHDPATVFGTPPDDARPVDLRRG</sequence>
<dbReference type="PANTHER" id="PTHR34580:SF1">
    <property type="entry name" value="PROTEIN PAFC"/>
    <property type="match status" value="1"/>
</dbReference>
<dbReference type="InterPro" id="IPR013196">
    <property type="entry name" value="HTH_11"/>
</dbReference>
<evidence type="ECO:0000259" key="3">
    <source>
        <dbReference type="Pfam" id="PF13280"/>
    </source>
</evidence>
<dbReference type="Gene3D" id="1.10.10.10">
    <property type="entry name" value="Winged helix-like DNA-binding domain superfamily/Winged helix DNA-binding domain"/>
    <property type="match status" value="1"/>
</dbReference>
<feature type="domain" description="WYL" evidence="3">
    <location>
        <begin position="139"/>
        <end position="204"/>
    </location>
</feature>
<reference evidence="4 5" key="1">
    <citation type="submission" date="2019-06" db="EMBL/GenBank/DDBJ databases">
        <title>Whole genome shotgun sequence of Pseudonocardia hydrocarbonoxydans NBRC 14498.</title>
        <authorList>
            <person name="Hosoyama A."/>
            <person name="Uohara A."/>
            <person name="Ohji S."/>
            <person name="Ichikawa N."/>
        </authorList>
    </citation>
    <scope>NUCLEOTIDE SEQUENCE [LARGE SCALE GENOMIC DNA]</scope>
    <source>
        <strain evidence="4 5">NBRC 14498</strain>
    </source>
</reference>
<feature type="region of interest" description="Disordered" evidence="1">
    <location>
        <begin position="207"/>
        <end position="234"/>
    </location>
</feature>
<dbReference type="PROSITE" id="PS52050">
    <property type="entry name" value="WYL"/>
    <property type="match status" value="1"/>
</dbReference>
<evidence type="ECO:0000259" key="2">
    <source>
        <dbReference type="Pfam" id="PF08279"/>
    </source>
</evidence>
<evidence type="ECO:0000256" key="1">
    <source>
        <dbReference type="SAM" id="MobiDB-lite"/>
    </source>
</evidence>
<dbReference type="Pfam" id="PF13280">
    <property type="entry name" value="WYL"/>
    <property type="match status" value="1"/>
</dbReference>
<keyword evidence="5" id="KW-1185">Reference proteome</keyword>
<evidence type="ECO:0000313" key="5">
    <source>
        <dbReference type="Proteomes" id="UP000320338"/>
    </source>
</evidence>
<dbReference type="AlphaFoldDB" id="A0A4Y3WUK4"/>
<gene>
    <name evidence="4" type="ORF">PHY01_48480</name>
</gene>
<dbReference type="PANTHER" id="PTHR34580">
    <property type="match status" value="1"/>
</dbReference>
<accession>A0A4Y3WUK4</accession>
<name>A0A4Y3WUK4_9PSEU</name>
<feature type="domain" description="Helix-turn-helix type 11" evidence="2">
    <location>
        <begin position="6"/>
        <end position="62"/>
    </location>
</feature>
<dbReference type="OrthoDB" id="3171994at2"/>
<comment type="caution">
    <text evidence="4">The sequence shown here is derived from an EMBL/GenBank/DDBJ whole genome shotgun (WGS) entry which is preliminary data.</text>
</comment>
<dbReference type="Pfam" id="PF08279">
    <property type="entry name" value="HTH_11"/>
    <property type="match status" value="1"/>
</dbReference>
<dbReference type="InterPro" id="IPR026881">
    <property type="entry name" value="WYL_dom"/>
</dbReference>